<feature type="binding site" evidence="17">
    <location>
        <position position="210"/>
    </location>
    <ligand>
        <name>ATP</name>
        <dbReference type="ChEBI" id="CHEBI:30616"/>
        <label>1</label>
    </ligand>
</feature>
<feature type="binding site" evidence="17">
    <location>
        <position position="832"/>
    </location>
    <ligand>
        <name>Mg(2+)</name>
        <dbReference type="ChEBI" id="CHEBI:18420"/>
        <label>3</label>
    </ligand>
</feature>
<comment type="caution">
    <text evidence="17">Lacks conserved residue(s) required for the propagation of feature annotation.</text>
</comment>
<dbReference type="PANTHER" id="PTHR11405">
    <property type="entry name" value="CARBAMOYLTRANSFERASE FAMILY MEMBER"/>
    <property type="match status" value="1"/>
</dbReference>
<dbReference type="GO" id="GO:0005737">
    <property type="term" value="C:cytoplasm"/>
    <property type="evidence" value="ECO:0007669"/>
    <property type="project" value="TreeGrafter"/>
</dbReference>
<evidence type="ECO:0000256" key="8">
    <source>
        <dbReference type="ARBA" id="ARBA00022737"/>
    </source>
</evidence>
<feature type="domain" description="MGS-like" evidence="19">
    <location>
        <begin position="930"/>
        <end position="1069"/>
    </location>
</feature>
<feature type="binding site" evidence="17">
    <location>
        <position position="284"/>
    </location>
    <ligand>
        <name>Mn(2+)</name>
        <dbReference type="ChEBI" id="CHEBI:29035"/>
        <label>1</label>
    </ligand>
</feature>
<dbReference type="Pfam" id="PF02786">
    <property type="entry name" value="CPSase_L_D2"/>
    <property type="match status" value="2"/>
</dbReference>
<evidence type="ECO:0000256" key="9">
    <source>
        <dbReference type="ARBA" id="ARBA00022741"/>
    </source>
</evidence>
<dbReference type="InterPro" id="IPR011761">
    <property type="entry name" value="ATP-grasp"/>
</dbReference>
<keyword evidence="12 17" id="KW-0665">Pyrimidine biosynthesis</keyword>
<keyword evidence="5 17" id="KW-0436">Ligase</keyword>
<evidence type="ECO:0000313" key="20">
    <source>
        <dbReference type="EMBL" id="SHN85268.1"/>
    </source>
</evidence>
<dbReference type="Gene3D" id="3.30.470.20">
    <property type="entry name" value="ATP-grasp fold, B domain"/>
    <property type="match status" value="2"/>
</dbReference>
<keyword evidence="13" id="KW-0464">Manganese</keyword>
<dbReference type="Gene3D" id="3.40.50.20">
    <property type="match status" value="2"/>
</dbReference>
<dbReference type="NCBIfam" id="NF009455">
    <property type="entry name" value="PRK12815.1"/>
    <property type="match status" value="1"/>
</dbReference>
<feature type="region of interest" description="Allosteric domain" evidence="17">
    <location>
        <begin position="930"/>
        <end position="1086"/>
    </location>
</feature>
<evidence type="ECO:0000256" key="5">
    <source>
        <dbReference type="ARBA" id="ARBA00022598"/>
    </source>
</evidence>
<dbReference type="GO" id="GO:0046872">
    <property type="term" value="F:metal ion binding"/>
    <property type="evidence" value="ECO:0007669"/>
    <property type="project" value="UniProtKB-KW"/>
</dbReference>
<feature type="binding site" evidence="17">
    <location>
        <position position="748"/>
    </location>
    <ligand>
        <name>ATP</name>
        <dbReference type="ChEBI" id="CHEBI:30616"/>
        <label>2</label>
    </ligand>
</feature>
<evidence type="ECO:0000256" key="14">
    <source>
        <dbReference type="ARBA" id="ARBA00047359"/>
    </source>
</evidence>
<dbReference type="PROSITE" id="PS51855">
    <property type="entry name" value="MGS"/>
    <property type="match status" value="1"/>
</dbReference>
<dbReference type="Proteomes" id="UP000184010">
    <property type="component" value="Unassembled WGS sequence"/>
</dbReference>
<feature type="domain" description="ATP-grasp" evidence="18">
    <location>
        <begin position="133"/>
        <end position="327"/>
    </location>
</feature>
<dbReference type="InterPro" id="IPR005483">
    <property type="entry name" value="CPSase_dom"/>
</dbReference>
<feature type="binding site" evidence="17">
    <location>
        <position position="169"/>
    </location>
    <ligand>
        <name>ATP</name>
        <dbReference type="ChEBI" id="CHEBI:30616"/>
        <label>1</label>
    </ligand>
</feature>
<evidence type="ECO:0000256" key="11">
    <source>
        <dbReference type="ARBA" id="ARBA00022842"/>
    </source>
</evidence>
<dbReference type="HAMAP" id="MF_01210_A">
    <property type="entry name" value="CPSase_L_chain_A"/>
    <property type="match status" value="1"/>
</dbReference>
<evidence type="ECO:0000256" key="12">
    <source>
        <dbReference type="ARBA" id="ARBA00022975"/>
    </source>
</evidence>
<feature type="binding site" evidence="17">
    <location>
        <position position="834"/>
    </location>
    <ligand>
        <name>Mg(2+)</name>
        <dbReference type="ChEBI" id="CHEBI:18420"/>
        <label>4</label>
    </ligand>
</feature>
<protein>
    <recommendedName>
        <fullName evidence="17">Carbamoyl phosphate synthase large chain</fullName>
        <ecNumber evidence="17">6.3.4.16</ecNumber>
        <ecNumber evidence="17">6.3.5.5</ecNumber>
    </recommendedName>
    <alternativeName>
        <fullName evidence="17">Carbamoyl phosphate synthetase ammonia chain</fullName>
    </alternativeName>
</protein>
<keyword evidence="6 17" id="KW-0028">Amino-acid biosynthesis</keyword>
<dbReference type="Pfam" id="PF25596">
    <property type="entry name" value="CPSase_L_D1"/>
    <property type="match status" value="2"/>
</dbReference>
<dbReference type="SMART" id="SM01096">
    <property type="entry name" value="CPSase_L_D3"/>
    <property type="match status" value="1"/>
</dbReference>
<feature type="binding site" evidence="17">
    <location>
        <position position="752"/>
    </location>
    <ligand>
        <name>ATP</name>
        <dbReference type="ChEBI" id="CHEBI:30616"/>
        <label>2</label>
    </ligand>
</feature>
<dbReference type="NCBIfam" id="TIGR01369">
    <property type="entry name" value="CPSaseII_lrg"/>
    <property type="match status" value="1"/>
</dbReference>
<dbReference type="EMBL" id="FRDN01000015">
    <property type="protein sequence ID" value="SHN85268.1"/>
    <property type="molecule type" value="Genomic_DNA"/>
</dbReference>
<evidence type="ECO:0000256" key="4">
    <source>
        <dbReference type="ARBA" id="ARBA00022571"/>
    </source>
</evidence>
<dbReference type="InterPro" id="IPR006275">
    <property type="entry name" value="CPSase_lsu"/>
</dbReference>
<comment type="catalytic activity">
    <reaction evidence="15 17">
        <text>hydrogencarbonate + L-glutamine + 2 ATP + H2O = carbamoyl phosphate + L-glutamate + 2 ADP + phosphate + 2 H(+)</text>
        <dbReference type="Rhea" id="RHEA:18633"/>
        <dbReference type="ChEBI" id="CHEBI:15377"/>
        <dbReference type="ChEBI" id="CHEBI:15378"/>
        <dbReference type="ChEBI" id="CHEBI:17544"/>
        <dbReference type="ChEBI" id="CHEBI:29985"/>
        <dbReference type="ChEBI" id="CHEBI:30616"/>
        <dbReference type="ChEBI" id="CHEBI:43474"/>
        <dbReference type="ChEBI" id="CHEBI:58228"/>
        <dbReference type="ChEBI" id="CHEBI:58359"/>
        <dbReference type="ChEBI" id="CHEBI:456216"/>
        <dbReference type="EC" id="6.3.5.5"/>
    </reaction>
</comment>
<feature type="binding site" evidence="17">
    <location>
        <position position="298"/>
    </location>
    <ligand>
        <name>Mg(2+)</name>
        <dbReference type="ChEBI" id="CHEBI:18420"/>
        <label>1</label>
    </ligand>
</feature>
<dbReference type="RefSeq" id="WP_072774576.1">
    <property type="nucleotide sequence ID" value="NZ_FRDN01000015.1"/>
</dbReference>
<dbReference type="PROSITE" id="PS00867">
    <property type="entry name" value="CPSASE_2"/>
    <property type="match status" value="2"/>
</dbReference>
<dbReference type="InterPro" id="IPR036897">
    <property type="entry name" value="CarbamoylP_synth_lsu_oligo_sf"/>
</dbReference>
<feature type="binding site" evidence="17">
    <location>
        <position position="208"/>
    </location>
    <ligand>
        <name>ATP</name>
        <dbReference type="ChEBI" id="CHEBI:30616"/>
        <label>1</label>
    </ligand>
</feature>
<evidence type="ECO:0000256" key="15">
    <source>
        <dbReference type="ARBA" id="ARBA00048816"/>
    </source>
</evidence>
<dbReference type="FunFam" id="3.30.470.20:FF:000001">
    <property type="entry name" value="Carbamoyl-phosphate synthase large chain"/>
    <property type="match status" value="1"/>
</dbReference>
<dbReference type="CDD" id="cd01424">
    <property type="entry name" value="MGS_CPS_II"/>
    <property type="match status" value="1"/>
</dbReference>
<dbReference type="AlphaFoldDB" id="A0A1M7UQL9"/>
<evidence type="ECO:0000256" key="3">
    <source>
        <dbReference type="ARBA" id="ARBA00009799"/>
    </source>
</evidence>
<feature type="binding site" evidence="17">
    <location>
        <position position="298"/>
    </location>
    <ligand>
        <name>Mn(2+)</name>
        <dbReference type="ChEBI" id="CHEBI:29035"/>
        <label>1</label>
    </ligand>
</feature>
<feature type="binding site" evidence="17">
    <location>
        <position position="777"/>
    </location>
    <ligand>
        <name>ATP</name>
        <dbReference type="ChEBI" id="CHEBI:30616"/>
        <label>2</label>
    </ligand>
</feature>
<reference evidence="21" key="1">
    <citation type="submission" date="2016-12" db="EMBL/GenBank/DDBJ databases">
        <authorList>
            <person name="Varghese N."/>
            <person name="Submissions S."/>
        </authorList>
    </citation>
    <scope>NUCLEOTIDE SEQUENCE [LARGE SCALE GENOMIC DNA]</scope>
    <source>
        <strain evidence="21">DSM 11544</strain>
    </source>
</reference>
<feature type="binding site" evidence="17">
    <location>
        <position position="284"/>
    </location>
    <ligand>
        <name>Mg(2+)</name>
        <dbReference type="ChEBI" id="CHEBI:18420"/>
        <label>1</label>
    </ligand>
</feature>
<evidence type="ECO:0000256" key="2">
    <source>
        <dbReference type="ARBA" id="ARBA00005077"/>
    </source>
</evidence>
<dbReference type="InterPro" id="IPR013815">
    <property type="entry name" value="ATP_grasp_subdomain_1"/>
</dbReference>
<keyword evidence="4 17" id="KW-0055">Arginine biosynthesis</keyword>
<feature type="binding site" evidence="17">
    <location>
        <position position="175"/>
    </location>
    <ligand>
        <name>ATP</name>
        <dbReference type="ChEBI" id="CHEBI:30616"/>
        <label>1</label>
    </ligand>
</feature>
<dbReference type="Gene3D" id="1.10.1030.10">
    <property type="entry name" value="Carbamoyl-phosphate synthetase, large subunit oligomerisation domain"/>
    <property type="match status" value="1"/>
</dbReference>
<evidence type="ECO:0000256" key="1">
    <source>
        <dbReference type="ARBA" id="ARBA00001936"/>
    </source>
</evidence>
<comment type="cofactor">
    <cofactor evidence="1">
        <name>Mn(2+)</name>
        <dbReference type="ChEBI" id="CHEBI:29035"/>
    </cofactor>
</comment>
<dbReference type="SMART" id="SM01209">
    <property type="entry name" value="GARS_A"/>
    <property type="match status" value="1"/>
</dbReference>
<gene>
    <name evidence="17" type="primary">carB</name>
    <name evidence="20" type="ORF">SAMN02745215_04403</name>
</gene>
<dbReference type="PROSITE" id="PS00866">
    <property type="entry name" value="CPSASE_1"/>
    <property type="match status" value="2"/>
</dbReference>
<dbReference type="FunFam" id="3.30.1490.20:FF:000001">
    <property type="entry name" value="Carbamoyl-phosphate synthase large chain"/>
    <property type="match status" value="1"/>
</dbReference>
<feature type="binding site" evidence="17">
    <location>
        <position position="242"/>
    </location>
    <ligand>
        <name>ATP</name>
        <dbReference type="ChEBI" id="CHEBI:30616"/>
        <label>1</label>
    </ligand>
</feature>
<evidence type="ECO:0000256" key="17">
    <source>
        <dbReference type="HAMAP-Rule" id="MF_01210"/>
    </source>
</evidence>
<dbReference type="STRING" id="1121395.SAMN02745215_04403"/>
<evidence type="ECO:0000256" key="7">
    <source>
        <dbReference type="ARBA" id="ARBA00022723"/>
    </source>
</evidence>
<dbReference type="SUPFAM" id="SSF52440">
    <property type="entry name" value="PreATP-grasp domain"/>
    <property type="match status" value="2"/>
</dbReference>
<dbReference type="GO" id="GO:0005524">
    <property type="term" value="F:ATP binding"/>
    <property type="evidence" value="ECO:0007669"/>
    <property type="project" value="UniProtKB-UniRule"/>
</dbReference>
<evidence type="ECO:0000259" key="18">
    <source>
        <dbReference type="PROSITE" id="PS50975"/>
    </source>
</evidence>
<dbReference type="GO" id="GO:0044205">
    <property type="term" value="P:'de novo' UMP biosynthetic process"/>
    <property type="evidence" value="ECO:0007669"/>
    <property type="project" value="UniProtKB-UniRule"/>
</dbReference>
<feature type="binding site" evidence="17">
    <location>
        <position position="707"/>
    </location>
    <ligand>
        <name>ATP</name>
        <dbReference type="ChEBI" id="CHEBI:30616"/>
        <label>2</label>
    </ligand>
</feature>
<feature type="binding site" evidence="17">
    <location>
        <position position="820"/>
    </location>
    <ligand>
        <name>ATP</name>
        <dbReference type="ChEBI" id="CHEBI:30616"/>
        <label>2</label>
    </ligand>
</feature>
<feature type="binding site" evidence="17">
    <location>
        <position position="243"/>
    </location>
    <ligand>
        <name>ATP</name>
        <dbReference type="ChEBI" id="CHEBI:30616"/>
        <label>1</label>
    </ligand>
</feature>
<feature type="region of interest" description="Carbamoyl phosphate synthetic domain" evidence="17">
    <location>
        <begin position="547"/>
        <end position="929"/>
    </location>
</feature>
<evidence type="ECO:0000313" key="21">
    <source>
        <dbReference type="Proteomes" id="UP000184010"/>
    </source>
</evidence>
<keyword evidence="21" id="KW-1185">Reference proteome</keyword>
<keyword evidence="10 17" id="KW-0067">ATP-binding</keyword>
<dbReference type="FunFam" id="3.40.50.20:FF:000001">
    <property type="entry name" value="Carbamoyl-phosphate synthase large chain"/>
    <property type="match status" value="1"/>
</dbReference>
<dbReference type="GO" id="GO:0006526">
    <property type="term" value="P:L-arginine biosynthetic process"/>
    <property type="evidence" value="ECO:0007669"/>
    <property type="project" value="UniProtKB-UniRule"/>
</dbReference>
<dbReference type="InterPro" id="IPR036914">
    <property type="entry name" value="MGS-like_dom_sf"/>
</dbReference>
<accession>A0A1M7UQL9</accession>
<comment type="function">
    <text evidence="17">Large subunit of the glutamine-dependent carbamoyl phosphate synthetase (CPSase). CPSase catalyzes the formation of carbamoyl phosphate from the ammonia moiety of glutamine, carbonate, and phosphate donated by ATP, constituting the first step of 2 biosynthetic pathways, one leading to arginine and/or urea and the other to pyrimidine nucleotides. The large subunit (synthetase) binds the substrates ammonia (free or transferred from glutamine from the small subunit), hydrogencarbonate and ATP and carries out an ATP-coupled ligase reaction, activating hydrogencarbonate by forming carboxy phosphate which reacts with ammonia to form carbamoyl phosphate.</text>
</comment>
<sequence>MPLNPAWKKVLVIGSGPIVIGQAAEFDYAGTQACKALREVGIEVILVNSNPATIMTDEQMADRIYLEPLLPQNLEGILDQERPDALLPTLGGQTGLNLAMKLQEEGILERYGVTLIGCSAETIYKAEDREAFKETMLEIGEPIAESAIVTSLEEGLAFTVRRGYPVIVRPAYTLGGTGGGFAKNEKELLEVLHRGLQASPIHQCLLERSVAGWKEIEYEVMRDAMDNCITVCNMENIDPVGIHTGDSIVVAPSQTLTDGEYQMLRSSSLKIIRALGVNGGCNVQFALDPESREYVVIEVNPRVSRSSALASKATGYPIAKMAALLAVGFTLPELRNPVTGHTSACFEPALDYVVVKFPRWPFDKFPAADNRLGTQMKATGEVMAIDRTLEGALLKAVRSLEIGAVGLRIADSGRWTEMEIEHKLAQADHERLFAIAEAFRRDWTVLEVRMLTKIDPFFLNKLKELVLLERRLGSEPLTLELLRSAKSQGFSDQSIGRLRGMTQEEIRQERRRYGLKPVYKTVDTCAAEFYSSTPYYYSTYEEEDEVAVHSGPKVIVLGSGPIRIGQGIEFDYCSVHALWALQELGIESIMINNNPETVSTDFDTGDKLYFEPLTLEDVLHIIEKEKADGVLVQFGGQTAINLASPLQKAGVRILGSQVDAIDKAEDRERFAQLLLELGIPQSEGCAATSVSQARAIAEELGFPVLVRPSYVIGGRAMQVVEDLAELEGYLTRAITLSPEHPILVDRYLEGKEVEVDAIADGETTVIPGIMEHIERAGVHSGDSLAVYPPQSLTPSEIQQIQDYTCRIAKGMEVRGLLNIQFVVVNGKVYVIEVNPRASRTVPILSKVTGIPLVSLAVRVAMGEKLADMGYGNGLAPEIPFVVVKAPVFSFEKLTQVETSLGPEMKSTGEVLGMDVNFGYALAKAFAASHVPLPEKGDILVAVAEKDRPEAIAMTRELSRLGFGVKATGNTAKALLFCGIPLEEVGEASTELKEAVRRQEFSFILSTPSKGDSEERTGYLLRRLAAEHRVPCLTSMDTAQAVVRALKEIRHHTAPQALPLQAYLAMKRSAAATSTLTPERLKGADVG</sequence>
<dbReference type="InterPro" id="IPR033937">
    <property type="entry name" value="MGS_CPS_CarB"/>
</dbReference>
<dbReference type="NCBIfam" id="NF003671">
    <property type="entry name" value="PRK05294.1"/>
    <property type="match status" value="1"/>
</dbReference>
<dbReference type="GO" id="GO:0004087">
    <property type="term" value="F:carbamoyl-phosphate synthase (ammonia) activity"/>
    <property type="evidence" value="ECO:0007669"/>
    <property type="project" value="UniProtKB-EC"/>
</dbReference>
<comment type="catalytic activity">
    <reaction evidence="14 17">
        <text>hydrogencarbonate + NH4(+) + 2 ATP = carbamoyl phosphate + 2 ADP + phosphate + 2 H(+)</text>
        <dbReference type="Rhea" id="RHEA:18029"/>
        <dbReference type="ChEBI" id="CHEBI:15378"/>
        <dbReference type="ChEBI" id="CHEBI:17544"/>
        <dbReference type="ChEBI" id="CHEBI:28938"/>
        <dbReference type="ChEBI" id="CHEBI:30616"/>
        <dbReference type="ChEBI" id="CHEBI:43474"/>
        <dbReference type="ChEBI" id="CHEBI:58228"/>
        <dbReference type="ChEBI" id="CHEBI:456216"/>
        <dbReference type="EC" id="6.3.4.16"/>
    </reaction>
</comment>
<feature type="binding site" evidence="17">
    <location>
        <position position="129"/>
    </location>
    <ligand>
        <name>ATP</name>
        <dbReference type="ChEBI" id="CHEBI:30616"/>
        <label>1</label>
    </ligand>
</feature>
<dbReference type="InterPro" id="IPR058047">
    <property type="entry name" value="CPSase_preATP-grasp"/>
</dbReference>
<dbReference type="SUPFAM" id="SSF48108">
    <property type="entry name" value="Carbamoyl phosphate synthetase, large subunit connection domain"/>
    <property type="match status" value="1"/>
</dbReference>
<feature type="binding site" evidence="17">
    <location>
        <position position="832"/>
    </location>
    <ligand>
        <name>Mn(2+)</name>
        <dbReference type="ChEBI" id="CHEBI:29035"/>
        <label>4</label>
    </ligand>
</feature>
<dbReference type="PROSITE" id="PS50975">
    <property type="entry name" value="ATP_GRASP"/>
    <property type="match status" value="2"/>
</dbReference>
<evidence type="ECO:0000256" key="16">
    <source>
        <dbReference type="ARBA" id="ARBA00060037"/>
    </source>
</evidence>
<feature type="binding site" evidence="17">
    <location>
        <position position="778"/>
    </location>
    <ligand>
        <name>ATP</name>
        <dbReference type="ChEBI" id="CHEBI:30616"/>
        <label>2</label>
    </ligand>
</feature>
<feature type="binding site" evidence="17">
    <location>
        <position position="834"/>
    </location>
    <ligand>
        <name>Mn(2+)</name>
        <dbReference type="ChEBI" id="CHEBI:29035"/>
        <label>4</label>
    </ligand>
</feature>
<dbReference type="InterPro" id="IPR011607">
    <property type="entry name" value="MGS-like_dom"/>
</dbReference>
<comment type="pathway">
    <text evidence="2 17">Amino-acid biosynthesis; L-arginine biosynthesis; carbamoyl phosphate from bicarbonate: step 1/1.</text>
</comment>
<dbReference type="Pfam" id="PF02787">
    <property type="entry name" value="CPSase_L_D3"/>
    <property type="match status" value="1"/>
</dbReference>
<keyword evidence="11" id="KW-0460">Magnesium</keyword>
<dbReference type="EC" id="6.3.4.16" evidence="17"/>
<comment type="cofactor">
    <cofactor evidence="17">
        <name>Mg(2+)</name>
        <dbReference type="ChEBI" id="CHEBI:18420"/>
    </cofactor>
    <cofactor evidence="17">
        <name>Mn(2+)</name>
        <dbReference type="ChEBI" id="CHEBI:29035"/>
    </cofactor>
    <text evidence="17">Binds 4 Mg(2+) or Mn(2+) ions per subunit.</text>
</comment>
<evidence type="ECO:0000256" key="10">
    <source>
        <dbReference type="ARBA" id="ARBA00022840"/>
    </source>
</evidence>
<dbReference type="Gene3D" id="3.30.1490.20">
    <property type="entry name" value="ATP-grasp fold, A domain"/>
    <property type="match status" value="1"/>
</dbReference>
<proteinExistence type="inferred from homology"/>
<feature type="binding site" evidence="17">
    <location>
        <position position="300"/>
    </location>
    <ligand>
        <name>Mg(2+)</name>
        <dbReference type="ChEBI" id="CHEBI:18420"/>
        <label>2</label>
    </ligand>
</feature>
<feature type="region of interest" description="Carboxyphosphate synthetic domain" evidence="17">
    <location>
        <begin position="1"/>
        <end position="401"/>
    </location>
</feature>
<dbReference type="SUPFAM" id="SSF56059">
    <property type="entry name" value="Glutathione synthetase ATP-binding domain-like"/>
    <property type="match status" value="2"/>
</dbReference>
<dbReference type="InterPro" id="IPR016185">
    <property type="entry name" value="PreATP-grasp_dom_sf"/>
</dbReference>
<feature type="binding site" evidence="17">
    <location>
        <position position="820"/>
    </location>
    <ligand>
        <name>Mn(2+)</name>
        <dbReference type="ChEBI" id="CHEBI:29035"/>
        <label>3</label>
    </ligand>
</feature>
<evidence type="ECO:0000259" key="19">
    <source>
        <dbReference type="PROSITE" id="PS51855"/>
    </source>
</evidence>
<feature type="binding site" evidence="17">
    <location>
        <position position="832"/>
    </location>
    <ligand>
        <name>Mn(2+)</name>
        <dbReference type="ChEBI" id="CHEBI:29035"/>
        <label>3</label>
    </ligand>
</feature>
<feature type="binding site" evidence="17">
    <location>
        <position position="832"/>
    </location>
    <ligand>
        <name>ATP</name>
        <dbReference type="ChEBI" id="CHEBI:30616"/>
        <label>2</label>
    </ligand>
</feature>
<dbReference type="GO" id="GO:0004088">
    <property type="term" value="F:carbamoyl-phosphate synthase (glutamine-hydrolyzing) activity"/>
    <property type="evidence" value="ECO:0007669"/>
    <property type="project" value="UniProtKB-UniRule"/>
</dbReference>
<feature type="binding site" evidence="17">
    <location>
        <position position="746"/>
    </location>
    <ligand>
        <name>ATP</name>
        <dbReference type="ChEBI" id="CHEBI:30616"/>
        <label>2</label>
    </ligand>
</feature>
<dbReference type="FunFam" id="1.10.1030.10:FF:000002">
    <property type="entry name" value="Carbamoyl-phosphate synthase large chain"/>
    <property type="match status" value="1"/>
</dbReference>
<dbReference type="FunFam" id="3.30.470.20:FF:000026">
    <property type="entry name" value="Carbamoyl-phosphate synthase large chain"/>
    <property type="match status" value="1"/>
</dbReference>
<name>A0A1M7UQL9_9FIRM</name>
<feature type="binding site" evidence="17">
    <location>
        <position position="780"/>
    </location>
    <ligand>
        <name>ATP</name>
        <dbReference type="ChEBI" id="CHEBI:30616"/>
        <label>2</label>
    </ligand>
</feature>
<feature type="binding site" evidence="17">
    <location>
        <position position="820"/>
    </location>
    <ligand>
        <name>Mg(2+)</name>
        <dbReference type="ChEBI" id="CHEBI:18420"/>
        <label>3</label>
    </ligand>
</feature>
<feature type="binding site" evidence="17">
    <location>
        <position position="176"/>
    </location>
    <ligand>
        <name>ATP</name>
        <dbReference type="ChEBI" id="CHEBI:30616"/>
        <label>1</label>
    </ligand>
</feature>
<keyword evidence="8 17" id="KW-0677">Repeat</keyword>
<feature type="binding site" evidence="17">
    <location>
        <position position="298"/>
    </location>
    <ligand>
        <name>Mg(2+)</name>
        <dbReference type="ChEBI" id="CHEBI:18420"/>
        <label>2</label>
    </ligand>
</feature>
<dbReference type="UniPathway" id="UPA00070">
    <property type="reaction ID" value="UER00115"/>
</dbReference>
<comment type="domain">
    <text evidence="17">The large subunit is composed of 2 ATP-grasp domains that are involved in binding the 2 ATP molecules needed for carbamoyl phosphate synthesis. The N-terminal ATP-grasp domain (referred to as the carboxyphosphate synthetic component) catalyzes the ATP-dependent phosphorylation of hydrogencarbonate to carboxyphosphate and the subsequent nucleophilic attack by ammonia to form a carbamate intermediate. The C-terminal ATP-grasp domain (referred to as the carbamoyl phosphate synthetic component) then catalyzes the phosphorylation of carbamate with the second ATP to form the end product carbamoyl phosphate. The reactive and unstable enzyme intermediates are sequentially channeled from one active site to the next through the interior of the protein over a distance of at least 96 A.</text>
</comment>
<dbReference type="UniPathway" id="UPA00068">
    <property type="reaction ID" value="UER00171"/>
</dbReference>
<evidence type="ECO:0000256" key="13">
    <source>
        <dbReference type="ARBA" id="ARBA00023211"/>
    </source>
</evidence>
<organism evidence="20 21">
    <name type="scientific">Desulfitobacterium chlororespirans DSM 11544</name>
    <dbReference type="NCBI Taxonomy" id="1121395"/>
    <lineage>
        <taxon>Bacteria</taxon>
        <taxon>Bacillati</taxon>
        <taxon>Bacillota</taxon>
        <taxon>Clostridia</taxon>
        <taxon>Eubacteriales</taxon>
        <taxon>Desulfitobacteriaceae</taxon>
        <taxon>Desulfitobacterium</taxon>
    </lineage>
</organism>
<feature type="binding site" evidence="17">
    <location>
        <position position="779"/>
    </location>
    <ligand>
        <name>ATP</name>
        <dbReference type="ChEBI" id="CHEBI:30616"/>
        <label>2</label>
    </ligand>
</feature>
<dbReference type="HAMAP" id="MF_01210_B">
    <property type="entry name" value="CPSase_L_chain_B"/>
    <property type="match status" value="1"/>
</dbReference>
<feature type="binding site" evidence="17">
    <location>
        <position position="300"/>
    </location>
    <ligand>
        <name>Mn(2+)</name>
        <dbReference type="ChEBI" id="CHEBI:29035"/>
        <label>2</label>
    </ligand>
</feature>
<feature type="domain" description="ATP-grasp" evidence="18">
    <location>
        <begin position="671"/>
        <end position="861"/>
    </location>
</feature>
<dbReference type="InterPro" id="IPR005479">
    <property type="entry name" value="CPAse_ATP-bd"/>
</dbReference>
<comment type="similarity">
    <text evidence="3 17">Belongs to the CarB family.</text>
</comment>
<dbReference type="PRINTS" id="PR00098">
    <property type="entry name" value="CPSASE"/>
</dbReference>
<dbReference type="PANTHER" id="PTHR11405:SF53">
    <property type="entry name" value="CARBAMOYL-PHOSPHATE SYNTHASE [AMMONIA], MITOCHONDRIAL"/>
    <property type="match status" value="1"/>
</dbReference>
<evidence type="ECO:0000256" key="6">
    <source>
        <dbReference type="ARBA" id="ARBA00022605"/>
    </source>
</evidence>
<feature type="binding site" evidence="17">
    <location>
        <position position="215"/>
    </location>
    <ligand>
        <name>ATP</name>
        <dbReference type="ChEBI" id="CHEBI:30616"/>
        <label>1</label>
    </ligand>
</feature>
<dbReference type="GO" id="GO:0006541">
    <property type="term" value="P:glutamine metabolic process"/>
    <property type="evidence" value="ECO:0007669"/>
    <property type="project" value="TreeGrafter"/>
</dbReference>
<feature type="binding site" evidence="17">
    <location>
        <position position="241"/>
    </location>
    <ligand>
        <name>ATP</name>
        <dbReference type="ChEBI" id="CHEBI:30616"/>
        <label>1</label>
    </ligand>
</feature>
<dbReference type="InterPro" id="IPR005480">
    <property type="entry name" value="CPSase_lsu_oligo"/>
</dbReference>
<comment type="function">
    <text evidence="16">Small subunit of the glutamine-dependent carbamoyl phosphate synthetase (CPSase). CPSase catalyzes the formation of carbamoyl phosphate from the ammonia moiety of glutamine, carbonate, and phosphate donated by ATP, constituting the first step of the biosynthetic pathway leading to pyrimidine nucleotides. The large subunit (synthetase) binds the substrates ammonia (free or transferred from glutamine from the small subunit), hydrogencarbonate and ATP and carries out an ATP-coupled ligase reaction, activating hydrogencarbonate by forming carboxy phosphate which reacts with ammonia to form carbamoyl phosphate.</text>
</comment>
<comment type="pathway">
    <text evidence="17">Pyrimidine metabolism; UMP biosynthesis via de novo pathway; (S)-dihydroorotate from bicarbonate: step 1/3.</text>
</comment>
<dbReference type="EC" id="6.3.5.5" evidence="17"/>
<keyword evidence="9 17" id="KW-0547">Nucleotide-binding</keyword>
<dbReference type="Pfam" id="PF02142">
    <property type="entry name" value="MGS"/>
    <property type="match status" value="1"/>
</dbReference>
<dbReference type="FunFam" id="3.40.50.20:FF:000002">
    <property type="entry name" value="Carbamoyl-phosphate synthase large chain"/>
    <property type="match status" value="1"/>
</dbReference>
<feature type="binding site" evidence="17">
    <location>
        <position position="832"/>
    </location>
    <ligand>
        <name>Mg(2+)</name>
        <dbReference type="ChEBI" id="CHEBI:18420"/>
        <label>4</label>
    </ligand>
</feature>
<keyword evidence="7" id="KW-0479">Metal-binding</keyword>
<dbReference type="SUPFAM" id="SSF52335">
    <property type="entry name" value="Methylglyoxal synthase-like"/>
    <property type="match status" value="1"/>
</dbReference>
<feature type="binding site" evidence="17">
    <location>
        <position position="298"/>
    </location>
    <ligand>
        <name>Mn(2+)</name>
        <dbReference type="ChEBI" id="CHEBI:29035"/>
        <label>2</label>
    </ligand>
</feature>
<comment type="subunit">
    <text evidence="17">Composed of two chains; the small (or glutamine) chain promotes the hydrolysis of glutamine to ammonia, which is used by the large (or ammonia) chain to synthesize carbamoyl phosphate. Tetramer of heterodimers (alpha,beta)4.</text>
</comment>
<feature type="binding site" evidence="17">
    <location>
        <position position="298"/>
    </location>
    <ligand>
        <name>ATP</name>
        <dbReference type="ChEBI" id="CHEBI:30616"/>
        <label>1</label>
    </ligand>
</feature>
<dbReference type="SMART" id="SM00851">
    <property type="entry name" value="MGS"/>
    <property type="match status" value="1"/>
</dbReference>
<dbReference type="Gene3D" id="3.40.50.1380">
    <property type="entry name" value="Methylglyoxal synthase-like domain"/>
    <property type="match status" value="1"/>
</dbReference>
<feature type="binding site" evidence="17">
    <location>
        <position position="284"/>
    </location>
    <ligand>
        <name>ATP</name>
        <dbReference type="ChEBI" id="CHEBI:30616"/>
        <label>1</label>
    </ligand>
</feature>